<accession>A0A1A9W7Z7</accession>
<proteinExistence type="inferred from homology"/>
<organism evidence="10 11">
    <name type="scientific">Glossina brevipalpis</name>
    <dbReference type="NCBI Taxonomy" id="37001"/>
    <lineage>
        <taxon>Eukaryota</taxon>
        <taxon>Metazoa</taxon>
        <taxon>Ecdysozoa</taxon>
        <taxon>Arthropoda</taxon>
        <taxon>Hexapoda</taxon>
        <taxon>Insecta</taxon>
        <taxon>Pterygota</taxon>
        <taxon>Neoptera</taxon>
        <taxon>Endopterygota</taxon>
        <taxon>Diptera</taxon>
        <taxon>Brachycera</taxon>
        <taxon>Muscomorpha</taxon>
        <taxon>Hippoboscoidea</taxon>
        <taxon>Glossinidae</taxon>
        <taxon>Glossina</taxon>
    </lineage>
</organism>
<dbReference type="EnsemblMetazoa" id="GBRI009541-RA">
    <property type="protein sequence ID" value="GBRI009541-PA"/>
    <property type="gene ID" value="GBRI009541"/>
</dbReference>
<keyword evidence="7 9" id="KW-0496">Mitochondrion</keyword>
<dbReference type="Pfam" id="PF03650">
    <property type="entry name" value="MPC"/>
    <property type="match status" value="1"/>
</dbReference>
<evidence type="ECO:0000256" key="2">
    <source>
        <dbReference type="ARBA" id="ARBA00006416"/>
    </source>
</evidence>
<evidence type="ECO:0000313" key="10">
    <source>
        <dbReference type="EnsemblMetazoa" id="GBRI009541-PA"/>
    </source>
</evidence>
<dbReference type="Proteomes" id="UP000091820">
    <property type="component" value="Unassembled WGS sequence"/>
</dbReference>
<evidence type="ECO:0000313" key="11">
    <source>
        <dbReference type="Proteomes" id="UP000091820"/>
    </source>
</evidence>
<evidence type="ECO:0000256" key="9">
    <source>
        <dbReference type="RuleBase" id="RU363100"/>
    </source>
</evidence>
<dbReference type="GO" id="GO:0006850">
    <property type="term" value="P:pyruvate import into mitochondria"/>
    <property type="evidence" value="ECO:0007669"/>
    <property type="project" value="InterPro"/>
</dbReference>
<dbReference type="VEuPathDB" id="VectorBase:GBRI009541"/>
<evidence type="ECO:0000256" key="7">
    <source>
        <dbReference type="ARBA" id="ARBA00023128"/>
    </source>
</evidence>
<name>A0A1A9W7Z7_9MUSC</name>
<sequence>MKSYRCVNIRSGTSKLVKQKVPRQCSKMAQKNGSSLARKITEYLTGKEMRDYLMSTHFWAPATTWGVPLAAIADTQKHPKLISGKMTLALVIYSSVAMRFALRVKPKNMLLFACHFTNASAQTVQGIRFIKYHHLDDDLDYILLD</sequence>
<keyword evidence="8" id="KW-0472">Membrane</keyword>
<reference evidence="11" key="1">
    <citation type="submission" date="2014-03" db="EMBL/GenBank/DDBJ databases">
        <authorList>
            <person name="Aksoy S."/>
            <person name="Warren W."/>
            <person name="Wilson R.K."/>
        </authorList>
    </citation>
    <scope>NUCLEOTIDE SEQUENCE [LARGE SCALE GENOMIC DNA]</scope>
    <source>
        <strain evidence="11">IAEA</strain>
    </source>
</reference>
<keyword evidence="11" id="KW-1185">Reference proteome</keyword>
<comment type="subcellular location">
    <subcellularLocation>
        <location evidence="1 9">Mitochondrion inner membrane</location>
        <topology evidence="1 9">Multi-pass membrane protein</topology>
    </subcellularLocation>
</comment>
<evidence type="ECO:0000256" key="5">
    <source>
        <dbReference type="ARBA" id="ARBA00022792"/>
    </source>
</evidence>
<keyword evidence="3 9" id="KW-0813">Transport</keyword>
<dbReference type="GO" id="GO:0005743">
    <property type="term" value="C:mitochondrial inner membrane"/>
    <property type="evidence" value="ECO:0007669"/>
    <property type="project" value="UniProtKB-SubCell"/>
</dbReference>
<evidence type="ECO:0000256" key="3">
    <source>
        <dbReference type="ARBA" id="ARBA00022448"/>
    </source>
</evidence>
<evidence type="ECO:0000256" key="4">
    <source>
        <dbReference type="ARBA" id="ARBA00022692"/>
    </source>
</evidence>
<dbReference type="AlphaFoldDB" id="A0A1A9W7Z7"/>
<comment type="function">
    <text evidence="9">Mediates the uptake of pyruvate into mitochondria.</text>
</comment>
<reference evidence="10" key="2">
    <citation type="submission" date="2020-05" db="UniProtKB">
        <authorList>
            <consortium name="EnsemblMetazoa"/>
        </authorList>
    </citation>
    <scope>IDENTIFICATION</scope>
    <source>
        <strain evidence="10">IAEA</strain>
    </source>
</reference>
<keyword evidence="6" id="KW-1133">Transmembrane helix</keyword>
<dbReference type="PANTHER" id="PTHR14154">
    <property type="entry name" value="UPF0041 BRAIN PROTEIN 44-RELATED"/>
    <property type="match status" value="1"/>
</dbReference>
<comment type="similarity">
    <text evidence="2 9">Belongs to the mitochondrial pyruvate carrier (MPC) (TC 2.A.105) family.</text>
</comment>
<evidence type="ECO:0000256" key="6">
    <source>
        <dbReference type="ARBA" id="ARBA00022989"/>
    </source>
</evidence>
<evidence type="ECO:0000256" key="1">
    <source>
        <dbReference type="ARBA" id="ARBA00004448"/>
    </source>
</evidence>
<evidence type="ECO:0000256" key="8">
    <source>
        <dbReference type="ARBA" id="ARBA00023136"/>
    </source>
</evidence>
<keyword evidence="4" id="KW-0812">Transmembrane</keyword>
<protein>
    <recommendedName>
        <fullName evidence="9">Mitochondrial pyruvate carrier</fullName>
    </recommendedName>
</protein>
<keyword evidence="5 9" id="KW-0999">Mitochondrion inner membrane</keyword>
<dbReference type="InterPro" id="IPR005336">
    <property type="entry name" value="MPC"/>
</dbReference>